<dbReference type="Gene3D" id="1.20.144.10">
    <property type="entry name" value="Phosphatidic acid phosphatase type 2/haloperoxidase"/>
    <property type="match status" value="1"/>
</dbReference>
<evidence type="ECO:0000259" key="2">
    <source>
        <dbReference type="SMART" id="SM00014"/>
    </source>
</evidence>
<evidence type="ECO:0000256" key="1">
    <source>
        <dbReference type="SAM" id="Phobius"/>
    </source>
</evidence>
<evidence type="ECO:0000313" key="3">
    <source>
        <dbReference type="EMBL" id="TDS79726.1"/>
    </source>
</evidence>
<feature type="transmembrane region" description="Helical" evidence="1">
    <location>
        <begin position="150"/>
        <end position="172"/>
    </location>
</feature>
<keyword evidence="1" id="KW-0472">Membrane</keyword>
<dbReference type="InterPro" id="IPR036938">
    <property type="entry name" value="PAP2/HPO_sf"/>
</dbReference>
<organism evidence="3 4">
    <name type="scientific">Amnibacterium kyonggiense</name>
    <dbReference type="NCBI Taxonomy" id="595671"/>
    <lineage>
        <taxon>Bacteria</taxon>
        <taxon>Bacillati</taxon>
        <taxon>Actinomycetota</taxon>
        <taxon>Actinomycetes</taxon>
        <taxon>Micrococcales</taxon>
        <taxon>Microbacteriaceae</taxon>
        <taxon>Amnibacterium</taxon>
    </lineage>
</organism>
<dbReference type="PANTHER" id="PTHR14969:SF13">
    <property type="entry name" value="AT30094P"/>
    <property type="match status" value="1"/>
</dbReference>
<feature type="domain" description="Phosphatidic acid phosphatase type 2/haloperoxidase" evidence="2">
    <location>
        <begin position="63"/>
        <end position="165"/>
    </location>
</feature>
<keyword evidence="1" id="KW-0812">Transmembrane</keyword>
<protein>
    <submittedName>
        <fullName evidence="3">Undecaprenyl-diphosphatase</fullName>
    </submittedName>
</protein>
<dbReference type="InterPro" id="IPR000326">
    <property type="entry name" value="PAP2/HPO"/>
</dbReference>
<accession>A0A4R7FPX3</accession>
<dbReference type="SMART" id="SM00014">
    <property type="entry name" value="acidPPc"/>
    <property type="match status" value="1"/>
</dbReference>
<sequence length="188" mass="19502">MFRVVSPSPGPVDVWWNALMTATTSPFGHAAAATLAVLGTGLPGAAVAVVVGVLIGVLRGWAWGAFVIVASVVSALDVSGMKLLAHRARPDSTFGLFNAFPSGHTANAALLGTVVLLLTRSVVVRVLAVIWIVAMAWSRTALHAHWLSDVLAAVMAGVATAVLLFALSWSLVHANRRGSRGHVQSGLQ</sequence>
<evidence type="ECO:0000313" key="4">
    <source>
        <dbReference type="Proteomes" id="UP000295344"/>
    </source>
</evidence>
<dbReference type="Pfam" id="PF01569">
    <property type="entry name" value="PAP2"/>
    <property type="match status" value="1"/>
</dbReference>
<name>A0A4R7FPX3_9MICO</name>
<keyword evidence="4" id="KW-1185">Reference proteome</keyword>
<dbReference type="PANTHER" id="PTHR14969">
    <property type="entry name" value="SPHINGOSINE-1-PHOSPHATE PHOSPHOHYDROLASE"/>
    <property type="match status" value="1"/>
</dbReference>
<keyword evidence="1" id="KW-1133">Transmembrane helix</keyword>
<dbReference type="EMBL" id="SOAM01000001">
    <property type="protein sequence ID" value="TDS79726.1"/>
    <property type="molecule type" value="Genomic_DNA"/>
</dbReference>
<proteinExistence type="predicted"/>
<feature type="transmembrane region" description="Helical" evidence="1">
    <location>
        <begin position="106"/>
        <end position="138"/>
    </location>
</feature>
<dbReference type="SUPFAM" id="SSF48317">
    <property type="entry name" value="Acid phosphatase/Vanadium-dependent haloperoxidase"/>
    <property type="match status" value="1"/>
</dbReference>
<feature type="transmembrane region" description="Helical" evidence="1">
    <location>
        <begin position="61"/>
        <end position="85"/>
    </location>
</feature>
<feature type="transmembrane region" description="Helical" evidence="1">
    <location>
        <begin position="30"/>
        <end position="55"/>
    </location>
</feature>
<reference evidence="3 4" key="1">
    <citation type="submission" date="2019-03" db="EMBL/GenBank/DDBJ databases">
        <title>Genomic Encyclopedia of Archaeal and Bacterial Type Strains, Phase II (KMG-II): from individual species to whole genera.</title>
        <authorList>
            <person name="Goeker M."/>
        </authorList>
    </citation>
    <scope>NUCLEOTIDE SEQUENCE [LARGE SCALE GENOMIC DNA]</scope>
    <source>
        <strain evidence="3 4">DSM 24782</strain>
    </source>
</reference>
<dbReference type="AlphaFoldDB" id="A0A4R7FPX3"/>
<gene>
    <name evidence="3" type="ORF">CLV52_0266</name>
</gene>
<dbReference type="Proteomes" id="UP000295344">
    <property type="component" value="Unassembled WGS sequence"/>
</dbReference>
<comment type="caution">
    <text evidence="3">The sequence shown here is derived from an EMBL/GenBank/DDBJ whole genome shotgun (WGS) entry which is preliminary data.</text>
</comment>